<reference evidence="2 3" key="1">
    <citation type="submission" date="2020-04" db="EMBL/GenBank/DDBJ databases">
        <title>Genome sequence for Sphingorhabdus sp. strain M1.</title>
        <authorList>
            <person name="Park S.-J."/>
        </authorList>
    </citation>
    <scope>NUCLEOTIDE SEQUENCE [LARGE SCALE GENOMIC DNA]</scope>
    <source>
        <strain evidence="2 3">JK6</strain>
    </source>
</reference>
<dbReference type="EMBL" id="CP051217">
    <property type="protein sequence ID" value="QJB69038.1"/>
    <property type="molecule type" value="Genomic_DNA"/>
</dbReference>
<keyword evidence="1" id="KW-0812">Transmembrane</keyword>
<evidence type="ECO:0000313" key="2">
    <source>
        <dbReference type="EMBL" id="QJB69038.1"/>
    </source>
</evidence>
<name>A0A6H2DLF7_9SPHN</name>
<protein>
    <submittedName>
        <fullName evidence="2">Uncharacterized protein</fullName>
    </submittedName>
</protein>
<evidence type="ECO:0000313" key="3">
    <source>
        <dbReference type="Proteomes" id="UP000501600"/>
    </source>
</evidence>
<feature type="transmembrane region" description="Helical" evidence="1">
    <location>
        <begin position="12"/>
        <end position="33"/>
    </location>
</feature>
<keyword evidence="3" id="KW-1185">Reference proteome</keyword>
<dbReference type="AlphaFoldDB" id="A0A6H2DLF7"/>
<gene>
    <name evidence="2" type="ORF">HF685_06870</name>
</gene>
<proteinExistence type="predicted"/>
<dbReference type="KEGG" id="phao:HF685_06870"/>
<keyword evidence="1" id="KW-0472">Membrane</keyword>
<keyword evidence="1" id="KW-1133">Transmembrane helix</keyword>
<dbReference type="PROSITE" id="PS51257">
    <property type="entry name" value="PROKAR_LIPOPROTEIN"/>
    <property type="match status" value="1"/>
</dbReference>
<accession>A0A6H2DLF7</accession>
<feature type="transmembrane region" description="Helical" evidence="1">
    <location>
        <begin position="53"/>
        <end position="71"/>
    </location>
</feature>
<sequence>MNEKKLKRTGLSSLALGAMALLACELPVILAVIGFGGLSAGAKVLRPSQSIEILAIALVFIGSLLLSFHFIRKRKSED</sequence>
<dbReference type="Proteomes" id="UP000501600">
    <property type="component" value="Chromosome"/>
</dbReference>
<dbReference type="RefSeq" id="WP_168818880.1">
    <property type="nucleotide sequence ID" value="NZ_CP051217.1"/>
</dbReference>
<evidence type="ECO:0000256" key="1">
    <source>
        <dbReference type="SAM" id="Phobius"/>
    </source>
</evidence>
<organism evidence="2 3">
    <name type="scientific">Parasphingorhabdus halotolerans</name>
    <dbReference type="NCBI Taxonomy" id="2725558"/>
    <lineage>
        <taxon>Bacteria</taxon>
        <taxon>Pseudomonadati</taxon>
        <taxon>Pseudomonadota</taxon>
        <taxon>Alphaproteobacteria</taxon>
        <taxon>Sphingomonadales</taxon>
        <taxon>Sphingomonadaceae</taxon>
        <taxon>Parasphingorhabdus</taxon>
    </lineage>
</organism>